<comment type="caution">
    <text evidence="2">The sequence shown here is derived from an EMBL/GenBank/DDBJ whole genome shotgun (WGS) entry which is preliminary data.</text>
</comment>
<gene>
    <name evidence="2" type="ORF">HMPREF9104_01504</name>
</gene>
<accession>H1LFX8</accession>
<dbReference type="Pfam" id="PF17883">
    <property type="entry name" value="MBG"/>
    <property type="match status" value="1"/>
</dbReference>
<name>H1LFX8_9LACO</name>
<dbReference type="RefSeq" id="WP_008856679.1">
    <property type="nucleotide sequence ID" value="NZ_JH591037.1"/>
</dbReference>
<evidence type="ECO:0000313" key="2">
    <source>
        <dbReference type="EMBL" id="EHO51419.1"/>
    </source>
</evidence>
<dbReference type="InterPro" id="IPR041277">
    <property type="entry name" value="MBG_Lactobacillales"/>
</dbReference>
<feature type="non-terminal residue" evidence="2">
    <location>
        <position position="1"/>
    </location>
</feature>
<sequence>VDLTTPQLGDISKDVDVGDYDIAVMIDADANPNYDITTKAGQLTITPSTTTDKVVVNGDTKVYDGDASTDPTTFKVTLPKGITALKDGWKAADFDAKITS</sequence>
<proteinExistence type="predicted"/>
<organism evidence="2 3">
    <name type="scientific">Lentilactobacillus kisonensis F0435</name>
    <dbReference type="NCBI Taxonomy" id="797516"/>
    <lineage>
        <taxon>Bacteria</taxon>
        <taxon>Bacillati</taxon>
        <taxon>Bacillota</taxon>
        <taxon>Bacilli</taxon>
        <taxon>Lactobacillales</taxon>
        <taxon>Lactobacillaceae</taxon>
        <taxon>Lentilactobacillus</taxon>
    </lineage>
</organism>
<feature type="domain" description="MBG" evidence="1">
    <location>
        <begin position="52"/>
        <end position="96"/>
    </location>
</feature>
<dbReference type="HOGENOM" id="CLU_2312031_0_0_9"/>
<dbReference type="AlphaFoldDB" id="H1LFX8"/>
<evidence type="ECO:0000313" key="3">
    <source>
        <dbReference type="Proteomes" id="UP000005025"/>
    </source>
</evidence>
<dbReference type="STRING" id="797516.HMPREF9104_01504"/>
<reference evidence="2 3" key="1">
    <citation type="submission" date="2011-09" db="EMBL/GenBank/DDBJ databases">
        <authorList>
            <person name="Weinstock G."/>
            <person name="Sodergren E."/>
            <person name="Clifton S."/>
            <person name="Fulton L."/>
            <person name="Fulton B."/>
            <person name="Courtney L."/>
            <person name="Fronick C."/>
            <person name="Harrison M."/>
            <person name="Strong C."/>
            <person name="Farmer C."/>
            <person name="Delahaunty K."/>
            <person name="Markovic C."/>
            <person name="Hall O."/>
            <person name="Minx P."/>
            <person name="Tomlinson C."/>
            <person name="Mitreva M."/>
            <person name="Hou S."/>
            <person name="Chen J."/>
            <person name="Wollam A."/>
            <person name="Pepin K.H."/>
            <person name="Johnson M."/>
            <person name="Bhonagiri V."/>
            <person name="Zhang X."/>
            <person name="Suruliraj S."/>
            <person name="Warren W."/>
            <person name="Chinwalla A."/>
            <person name="Mardis E.R."/>
            <person name="Wilson R.K."/>
        </authorList>
    </citation>
    <scope>NUCLEOTIDE SEQUENCE [LARGE SCALE GENOMIC DNA]</scope>
    <source>
        <strain evidence="2 3">F0435</strain>
    </source>
</reference>
<feature type="non-terminal residue" evidence="2">
    <location>
        <position position="100"/>
    </location>
</feature>
<protein>
    <recommendedName>
        <fullName evidence="1">MBG domain-containing protein</fullName>
    </recommendedName>
</protein>
<dbReference type="EMBL" id="AGRJ01000139">
    <property type="protein sequence ID" value="EHO51419.1"/>
    <property type="molecule type" value="Genomic_DNA"/>
</dbReference>
<evidence type="ECO:0000259" key="1">
    <source>
        <dbReference type="Pfam" id="PF17883"/>
    </source>
</evidence>
<dbReference type="Proteomes" id="UP000005025">
    <property type="component" value="Unassembled WGS sequence"/>
</dbReference>